<dbReference type="OrthoDB" id="9782675at2"/>
<dbReference type="InterPro" id="IPR034603">
    <property type="entry name" value="Dipeptide_epimerase"/>
</dbReference>
<accession>A0A371BEI8</accession>
<keyword evidence="10" id="KW-1185">Reference proteome</keyword>
<dbReference type="PANTHER" id="PTHR48073">
    <property type="entry name" value="O-SUCCINYLBENZOATE SYNTHASE-RELATED"/>
    <property type="match status" value="1"/>
</dbReference>
<dbReference type="GO" id="GO:0016855">
    <property type="term" value="F:racemase and epimerase activity, acting on amino acids and derivatives"/>
    <property type="evidence" value="ECO:0007669"/>
    <property type="project" value="UniProtKB-UniRule"/>
</dbReference>
<dbReference type="PANTHER" id="PTHR48073:SF2">
    <property type="entry name" value="O-SUCCINYLBENZOATE SYNTHASE"/>
    <property type="match status" value="1"/>
</dbReference>
<evidence type="ECO:0000256" key="1">
    <source>
        <dbReference type="ARBA" id="ARBA00008031"/>
    </source>
</evidence>
<evidence type="ECO:0000256" key="6">
    <source>
        <dbReference type="PIRSR" id="PIRSR634603-3"/>
    </source>
</evidence>
<dbReference type="AlphaFoldDB" id="A0A371BEI8"/>
<dbReference type="EC" id="5.1.1.-" evidence="7"/>
<dbReference type="InterPro" id="IPR029065">
    <property type="entry name" value="Enolase_C-like"/>
</dbReference>
<keyword evidence="4 7" id="KW-0413">Isomerase</keyword>
<dbReference type="GO" id="GO:0006518">
    <property type="term" value="P:peptide metabolic process"/>
    <property type="evidence" value="ECO:0007669"/>
    <property type="project" value="UniProtKB-ARBA"/>
</dbReference>
<protein>
    <recommendedName>
        <fullName evidence="7">Dipeptide epimerase</fullName>
        <ecNumber evidence="7">5.1.1.-</ecNumber>
    </recommendedName>
</protein>
<comment type="similarity">
    <text evidence="1 7">Belongs to the mandelate racemase/muconate lactonizing enzyme family.</text>
</comment>
<feature type="active site" description="Proton acceptor; specific for (S)-substrate epimerization" evidence="5">
    <location>
        <position position="252"/>
    </location>
</feature>
<dbReference type="SMART" id="SM00922">
    <property type="entry name" value="MR_MLE"/>
    <property type="match status" value="1"/>
</dbReference>
<feature type="domain" description="Mandelate racemase/muconate lactonizing enzyme C-terminal" evidence="8">
    <location>
        <begin position="135"/>
        <end position="228"/>
    </location>
</feature>
<feature type="binding site" evidence="6">
    <location>
        <position position="207"/>
    </location>
    <ligand>
        <name>Mg(2+)</name>
        <dbReference type="ChEBI" id="CHEBI:18420"/>
    </ligand>
</feature>
<dbReference type="SFLD" id="SFLDS00001">
    <property type="entry name" value="Enolase"/>
    <property type="match status" value="1"/>
</dbReference>
<evidence type="ECO:0000259" key="8">
    <source>
        <dbReference type="SMART" id="SM00922"/>
    </source>
</evidence>
<evidence type="ECO:0000313" key="10">
    <source>
        <dbReference type="Proteomes" id="UP000263833"/>
    </source>
</evidence>
<dbReference type="Pfam" id="PF13378">
    <property type="entry name" value="MR_MLE_C"/>
    <property type="match status" value="1"/>
</dbReference>
<dbReference type="InterPro" id="IPR013342">
    <property type="entry name" value="Mandelate_racemase_C"/>
</dbReference>
<dbReference type="InterPro" id="IPR013341">
    <property type="entry name" value="Mandelate_racemase_N_dom"/>
</dbReference>
<feature type="binding site" evidence="6">
    <location>
        <position position="181"/>
    </location>
    <ligand>
        <name>Mg(2+)</name>
        <dbReference type="ChEBI" id="CHEBI:18420"/>
    </ligand>
</feature>
<comment type="caution">
    <text evidence="9">The sequence shown here is derived from an EMBL/GenBank/DDBJ whole genome shotgun (WGS) entry which is preliminary data.</text>
</comment>
<evidence type="ECO:0000256" key="4">
    <source>
        <dbReference type="ARBA" id="ARBA00023235"/>
    </source>
</evidence>
<dbReference type="RefSeq" id="WP_115547587.1">
    <property type="nucleotide sequence ID" value="NZ_QRGP01000001.1"/>
</dbReference>
<name>A0A371BEI8_9SPHN</name>
<evidence type="ECO:0000313" key="9">
    <source>
        <dbReference type="EMBL" id="RDV06026.1"/>
    </source>
</evidence>
<dbReference type="Pfam" id="PF02746">
    <property type="entry name" value="MR_MLE_N"/>
    <property type="match status" value="1"/>
</dbReference>
<organism evidence="9 10">
    <name type="scientific">Sphingorhabdus pulchriflava</name>
    <dbReference type="NCBI Taxonomy" id="2292257"/>
    <lineage>
        <taxon>Bacteria</taxon>
        <taxon>Pseudomonadati</taxon>
        <taxon>Pseudomonadota</taxon>
        <taxon>Alphaproteobacteria</taxon>
        <taxon>Sphingomonadales</taxon>
        <taxon>Sphingomonadaceae</taxon>
        <taxon>Sphingorhabdus</taxon>
    </lineage>
</organism>
<dbReference type="EMBL" id="QRGP01000001">
    <property type="protein sequence ID" value="RDV06026.1"/>
    <property type="molecule type" value="Genomic_DNA"/>
</dbReference>
<dbReference type="Proteomes" id="UP000263833">
    <property type="component" value="Unassembled WGS sequence"/>
</dbReference>
<reference evidence="10" key="1">
    <citation type="submission" date="2018-08" db="EMBL/GenBank/DDBJ databases">
        <authorList>
            <person name="Kim S.-J."/>
            <person name="Jung G.-Y."/>
        </authorList>
    </citation>
    <scope>NUCLEOTIDE SEQUENCE [LARGE SCALE GENOMIC DNA]</scope>
    <source>
        <strain evidence="10">GY_G</strain>
    </source>
</reference>
<dbReference type="InterPro" id="IPR036849">
    <property type="entry name" value="Enolase-like_C_sf"/>
</dbReference>
<dbReference type="Gene3D" id="3.20.20.120">
    <property type="entry name" value="Enolase-like C-terminal domain"/>
    <property type="match status" value="1"/>
</dbReference>
<dbReference type="SFLD" id="SFLDG00180">
    <property type="entry name" value="muconate_cycloisomerase"/>
    <property type="match status" value="1"/>
</dbReference>
<evidence type="ECO:0000256" key="2">
    <source>
        <dbReference type="ARBA" id="ARBA00022723"/>
    </source>
</evidence>
<dbReference type="CDD" id="cd03319">
    <property type="entry name" value="L-Ala-DL-Glu_epimerase"/>
    <property type="match status" value="1"/>
</dbReference>
<evidence type="ECO:0000256" key="7">
    <source>
        <dbReference type="RuleBase" id="RU366006"/>
    </source>
</evidence>
<comment type="cofactor">
    <cofactor evidence="6 7">
        <name>Mg(2+)</name>
        <dbReference type="ChEBI" id="CHEBI:18420"/>
    </cofactor>
    <text evidence="6 7">Binds 1 Mg(2+) ion per subunit.</text>
</comment>
<keyword evidence="2 6" id="KW-0479">Metal-binding</keyword>
<dbReference type="GO" id="GO:0046872">
    <property type="term" value="F:metal ion binding"/>
    <property type="evidence" value="ECO:0007669"/>
    <property type="project" value="UniProtKB-KW"/>
</dbReference>
<dbReference type="Gene3D" id="3.30.390.10">
    <property type="entry name" value="Enolase-like, N-terminal domain"/>
    <property type="match status" value="1"/>
</dbReference>
<feature type="binding site" evidence="6">
    <location>
        <position position="230"/>
    </location>
    <ligand>
        <name>Mg(2+)</name>
        <dbReference type="ChEBI" id="CHEBI:18420"/>
    </ligand>
</feature>
<gene>
    <name evidence="9" type="ORF">DXH95_00800</name>
</gene>
<dbReference type="SUPFAM" id="SSF51604">
    <property type="entry name" value="Enolase C-terminal domain-like"/>
    <property type="match status" value="1"/>
</dbReference>
<evidence type="ECO:0000256" key="5">
    <source>
        <dbReference type="PIRSR" id="PIRSR634603-1"/>
    </source>
</evidence>
<dbReference type="InterPro" id="IPR029017">
    <property type="entry name" value="Enolase-like_N"/>
</dbReference>
<dbReference type="SFLD" id="SFLDF00010">
    <property type="entry name" value="dipeptide_epimerase"/>
    <property type="match status" value="1"/>
</dbReference>
<dbReference type="NCBIfam" id="NF042940">
    <property type="entry name" value="racemase_DgcA"/>
    <property type="match status" value="1"/>
</dbReference>
<evidence type="ECO:0000256" key="3">
    <source>
        <dbReference type="ARBA" id="ARBA00022842"/>
    </source>
</evidence>
<keyword evidence="3 6" id="KW-0460">Magnesium</keyword>
<feature type="active site" description="Proton acceptor; specific for (R)-substrate epimerization" evidence="5">
    <location>
        <position position="156"/>
    </location>
</feature>
<dbReference type="SUPFAM" id="SSF54826">
    <property type="entry name" value="Enolase N-terminal domain-like"/>
    <property type="match status" value="1"/>
</dbReference>
<sequence>MSLRISAAIERWPVAGQFIISRGSRTHVDVLVAAASDGAHVGLGEATAIYYHGESAESCLTQIEALIEILESLDVREARAAVQTLLPPGAARNALDCALWDLEAKASGQPLWRLAGLNEAPRALPTAFTISLGDPDVMESHAAGAVARGFGLLKLKLTGEGDRERVAAVRKGAPQARLIVDANESWAALDIEAEATALAALGVEMIEQPVPVGQDALLEGVTSPLPILADESCQSSADLELCARYYDGINIKLDKAGGLTEALVMAREAETRGLKLMVGCMLSTSLGIGPAFLVAQGVQWVDLDGPILLAEDREDGFRFDKGMILPT</sequence>
<proteinExistence type="inferred from homology"/>